<evidence type="ECO:0000313" key="5">
    <source>
        <dbReference type="EMBL" id="SGZ50830.1"/>
    </source>
</evidence>
<dbReference type="Gene3D" id="2.40.70.10">
    <property type="entry name" value="Acid Proteases"/>
    <property type="match status" value="2"/>
</dbReference>
<comment type="similarity">
    <text evidence="1">Belongs to the peptidase A1 family.</text>
</comment>
<keyword evidence="6" id="KW-1185">Reference proteome</keyword>
<dbReference type="GO" id="GO:0004190">
    <property type="term" value="F:aspartic-type endopeptidase activity"/>
    <property type="evidence" value="ECO:0007669"/>
    <property type="project" value="InterPro"/>
</dbReference>
<dbReference type="InterPro" id="IPR033121">
    <property type="entry name" value="PEPTIDASE_A1"/>
</dbReference>
<sequence>MLLIFFLLFFVDAHIRMDLSAQSHPDERIRERDNVKGKLSNRDITFTAPLLIGSEEDKVRIMVNTGLNLFWVPTRNCDYYSNNRRDTIPEIGQCDSAGIYLPSALTLFHNTSEEFVWHYGKNANTTQKGFGGYFGTDKVQYGDYAGNMTFGIGNEVNHIGELGLGFRDPGMTYSNSTLNQLSFLQQLVKKGDIQRNAYSFQLGINNASEGTLQLGAVDHSKYEGKLQKVKMVDLYSDSSDSILILLDGILGTDFSMELNMAVAIRIEEATLILPDRFFDKLIAHLNAIKTPDDVTVVPCSMLNLTDLLSFYFSGIEIQVPLRDLIFQESTFGCCLTIDDYDGPYHLGQDILKSAYVVVDLDNKEVALAQATNSSSEDIEDIVSEIPLALEAPLYSYTEVAEKYYYSDGWVSSLYDVSSRPSYSTNTGSRSVDLGSTTYMPFYTKATTIYDYFASQRNSGHFTRCLPFLFLLFSILLAL</sequence>
<proteinExistence type="inferred from homology"/>
<name>A0A1L0DEL3_9ASCO</name>
<dbReference type="Proteomes" id="UP000182334">
    <property type="component" value="Chromosome II"/>
</dbReference>
<gene>
    <name evidence="5" type="ORF">SAMEA4029010_CIC11G00000001647</name>
</gene>
<dbReference type="STRING" id="45354.A0A1L0DEL3"/>
<evidence type="ECO:0000256" key="1">
    <source>
        <dbReference type="ARBA" id="ARBA00007447"/>
    </source>
</evidence>
<dbReference type="OrthoDB" id="5839471at2759"/>
<evidence type="ECO:0000256" key="2">
    <source>
        <dbReference type="ARBA" id="ARBA00023157"/>
    </source>
</evidence>
<dbReference type="PANTHER" id="PTHR47966:SF65">
    <property type="entry name" value="ASPARTIC-TYPE ENDOPEPTIDASE"/>
    <property type="match status" value="1"/>
</dbReference>
<feature type="domain" description="Peptidase A1" evidence="4">
    <location>
        <begin position="46"/>
        <end position="368"/>
    </location>
</feature>
<dbReference type="PRINTS" id="PR00792">
    <property type="entry name" value="PEPSIN"/>
</dbReference>
<feature type="disulfide bond" evidence="3">
    <location>
        <begin position="77"/>
        <end position="94"/>
    </location>
</feature>
<dbReference type="InterPro" id="IPR001461">
    <property type="entry name" value="Aspartic_peptidase_A1"/>
</dbReference>
<organism evidence="5 6">
    <name type="scientific">Sungouiella intermedia</name>
    <dbReference type="NCBI Taxonomy" id="45354"/>
    <lineage>
        <taxon>Eukaryota</taxon>
        <taxon>Fungi</taxon>
        <taxon>Dikarya</taxon>
        <taxon>Ascomycota</taxon>
        <taxon>Saccharomycotina</taxon>
        <taxon>Pichiomycetes</taxon>
        <taxon>Metschnikowiaceae</taxon>
        <taxon>Sungouiella</taxon>
    </lineage>
</organism>
<reference evidence="5 6" key="1">
    <citation type="submission" date="2016-10" db="EMBL/GenBank/DDBJ databases">
        <authorList>
            <person name="de Groot N.N."/>
        </authorList>
    </citation>
    <scope>NUCLEOTIDE SEQUENCE [LARGE SCALE GENOMIC DNA]</scope>
    <source>
        <strain evidence="5 6">CBS 141442</strain>
    </source>
</reference>
<dbReference type="SUPFAM" id="SSF50630">
    <property type="entry name" value="Acid proteases"/>
    <property type="match status" value="1"/>
</dbReference>
<evidence type="ECO:0000313" key="6">
    <source>
        <dbReference type="Proteomes" id="UP000182334"/>
    </source>
</evidence>
<protein>
    <submittedName>
        <fullName evidence="5">CIC11C00000001647</fullName>
    </submittedName>
</protein>
<accession>A0A1L0DEL3</accession>
<dbReference type="GO" id="GO:0006508">
    <property type="term" value="P:proteolysis"/>
    <property type="evidence" value="ECO:0007669"/>
    <property type="project" value="InterPro"/>
</dbReference>
<dbReference type="Pfam" id="PF00026">
    <property type="entry name" value="Asp"/>
    <property type="match status" value="1"/>
</dbReference>
<dbReference type="AlphaFoldDB" id="A0A1L0DEL3"/>
<evidence type="ECO:0000259" key="4">
    <source>
        <dbReference type="PROSITE" id="PS51767"/>
    </source>
</evidence>
<keyword evidence="2 3" id="KW-1015">Disulfide bond</keyword>
<dbReference type="InterPro" id="IPR021109">
    <property type="entry name" value="Peptidase_aspartic_dom_sf"/>
</dbReference>
<dbReference type="PANTHER" id="PTHR47966">
    <property type="entry name" value="BETA-SITE APP-CLEAVING ENZYME, ISOFORM A-RELATED"/>
    <property type="match status" value="1"/>
</dbReference>
<dbReference type="EMBL" id="LT635757">
    <property type="protein sequence ID" value="SGZ50830.1"/>
    <property type="molecule type" value="Genomic_DNA"/>
</dbReference>
<evidence type="ECO:0000256" key="3">
    <source>
        <dbReference type="PIRSR" id="PIRSR601461-2"/>
    </source>
</evidence>
<dbReference type="PROSITE" id="PS51767">
    <property type="entry name" value="PEPTIDASE_A1"/>
    <property type="match status" value="1"/>
</dbReference>